<dbReference type="Proteomes" id="UP000000557">
    <property type="component" value="Chromosome"/>
</dbReference>
<proteinExistence type="predicted"/>
<dbReference type="EMBL" id="BA000045">
    <property type="protein sequence ID" value="BAC88333.1"/>
    <property type="molecule type" value="Genomic_DNA"/>
</dbReference>
<accession>Q7NNL9</accession>
<reference evidence="1 2" key="2">
    <citation type="journal article" date="2003" name="DNA Res.">
        <title>Complete genome structure of Gloeobacter violaceus PCC 7421, a cyanobacterium that lacks thylakoids (supplement).</title>
        <authorList>
            <person name="Nakamura Y."/>
            <person name="Kaneko T."/>
            <person name="Sato S."/>
            <person name="Mimuro M."/>
            <person name="Miyashita H."/>
            <person name="Tsuchiya T."/>
            <person name="Sasamoto S."/>
            <person name="Watanabe A."/>
            <person name="Kawashima K."/>
            <person name="Kishida Y."/>
            <person name="Kiyokawa C."/>
            <person name="Kohara M."/>
            <person name="Matsumoto M."/>
            <person name="Matsuno A."/>
            <person name="Nakazaki N."/>
            <person name="Shimpo S."/>
            <person name="Takeuchi C."/>
            <person name="Yamada M."/>
            <person name="Tabata S."/>
        </authorList>
    </citation>
    <scope>NUCLEOTIDE SEQUENCE [LARGE SCALE GENOMIC DNA]</scope>
    <source>
        <strain evidence="2">ATCC 29082 / PCC 7421</strain>
    </source>
</reference>
<sequence length="92" mass="10198">MALEFRPKIAGEAGTLYITKGSTGSTRNHRLVLLPAAKLKVKPQHWKRTASPDSFLISSCTRKQSVRDAFQSSKPFAKTLGSFSAYLRRSIT</sequence>
<dbReference type="AlphaFoldDB" id="Q7NNL9"/>
<keyword evidence="2" id="KW-1185">Reference proteome</keyword>
<evidence type="ECO:0000313" key="2">
    <source>
        <dbReference type="Proteomes" id="UP000000557"/>
    </source>
</evidence>
<gene>
    <name evidence="1" type="ordered locus">gsr0392</name>
</gene>
<dbReference type="KEGG" id="gvi:gsr0392"/>
<protein>
    <submittedName>
        <fullName evidence="1">Gsr0392 protein</fullName>
    </submittedName>
</protein>
<organism evidence="1 2">
    <name type="scientific">Gloeobacter violaceus (strain ATCC 29082 / PCC 7421)</name>
    <dbReference type="NCBI Taxonomy" id="251221"/>
    <lineage>
        <taxon>Bacteria</taxon>
        <taxon>Bacillati</taxon>
        <taxon>Cyanobacteriota</taxon>
        <taxon>Cyanophyceae</taxon>
        <taxon>Gloeobacterales</taxon>
        <taxon>Gloeobacteraceae</taxon>
        <taxon>Gloeobacter</taxon>
    </lineage>
</organism>
<dbReference type="InParanoid" id="Q7NNL9"/>
<name>Q7NNL9_GLOVI</name>
<reference evidence="1 2" key="1">
    <citation type="journal article" date="2003" name="DNA Res.">
        <title>Complete genome structure of Gloeobacter violaceus PCC 7421, a cyanobacterium that lacks thylakoids.</title>
        <authorList>
            <person name="Nakamura Y."/>
            <person name="Kaneko T."/>
            <person name="Sato S."/>
            <person name="Mimuro M."/>
            <person name="Miyashita H."/>
            <person name="Tsuchiya T."/>
            <person name="Sasamoto S."/>
            <person name="Watanabe A."/>
            <person name="Kawashima K."/>
            <person name="Kishida Y."/>
            <person name="Kiyokawa C."/>
            <person name="Kohara M."/>
            <person name="Matsumoto M."/>
            <person name="Matsuno A."/>
            <person name="Nakazaki N."/>
            <person name="Shimpo S."/>
            <person name="Takeuchi C."/>
            <person name="Yamada M."/>
            <person name="Tabata S."/>
        </authorList>
    </citation>
    <scope>NUCLEOTIDE SEQUENCE [LARGE SCALE GENOMIC DNA]</scope>
    <source>
        <strain evidence="2">ATCC 29082 / PCC 7421</strain>
    </source>
</reference>
<dbReference type="STRING" id="251221.gene:10757864"/>
<dbReference type="EnsemblBacteria" id="BAC88333">
    <property type="protein sequence ID" value="BAC88333"/>
    <property type="gene ID" value="BAC88333"/>
</dbReference>
<evidence type="ECO:0000313" key="1">
    <source>
        <dbReference type="EMBL" id="BAC88333.1"/>
    </source>
</evidence>
<dbReference type="HOGENOM" id="CLU_2409120_0_0_3"/>